<organism evidence="1 2">
    <name type="scientific">Araneus ventricosus</name>
    <name type="common">Orbweaver spider</name>
    <name type="synonym">Epeira ventricosa</name>
    <dbReference type="NCBI Taxonomy" id="182803"/>
    <lineage>
        <taxon>Eukaryota</taxon>
        <taxon>Metazoa</taxon>
        <taxon>Ecdysozoa</taxon>
        <taxon>Arthropoda</taxon>
        <taxon>Chelicerata</taxon>
        <taxon>Arachnida</taxon>
        <taxon>Araneae</taxon>
        <taxon>Araneomorphae</taxon>
        <taxon>Entelegynae</taxon>
        <taxon>Araneoidea</taxon>
        <taxon>Araneidae</taxon>
        <taxon>Araneus</taxon>
    </lineage>
</organism>
<protein>
    <submittedName>
        <fullName evidence="1">Uncharacterized protein</fullName>
    </submittedName>
</protein>
<comment type="caution">
    <text evidence="1">The sequence shown here is derived from an EMBL/GenBank/DDBJ whole genome shotgun (WGS) entry which is preliminary data.</text>
</comment>
<keyword evidence="2" id="KW-1185">Reference proteome</keyword>
<name>A0A4Y2HYI5_ARAVE</name>
<gene>
    <name evidence="1" type="ORF">AVEN_155703_1</name>
</gene>
<reference evidence="1 2" key="1">
    <citation type="journal article" date="2019" name="Sci. Rep.">
        <title>Orb-weaving spider Araneus ventricosus genome elucidates the spidroin gene catalogue.</title>
        <authorList>
            <person name="Kono N."/>
            <person name="Nakamura H."/>
            <person name="Ohtoshi R."/>
            <person name="Moran D.A.P."/>
            <person name="Shinohara A."/>
            <person name="Yoshida Y."/>
            <person name="Fujiwara M."/>
            <person name="Mori M."/>
            <person name="Tomita M."/>
            <person name="Arakawa K."/>
        </authorList>
    </citation>
    <scope>NUCLEOTIDE SEQUENCE [LARGE SCALE GENOMIC DNA]</scope>
</reference>
<dbReference type="AlphaFoldDB" id="A0A4Y2HYI5"/>
<dbReference type="Proteomes" id="UP000499080">
    <property type="component" value="Unassembled WGS sequence"/>
</dbReference>
<sequence>MYFDHHYKVTSQQVYDIIRDAAETTNQHARNFSIVPVPVKFGIMHPCLSNAGEMLYPETHEQCCRMWRSAVLLKDDTSWKLWSCIQLQHVEVDV</sequence>
<evidence type="ECO:0000313" key="2">
    <source>
        <dbReference type="Proteomes" id="UP000499080"/>
    </source>
</evidence>
<accession>A0A4Y2HYI5</accession>
<proteinExistence type="predicted"/>
<dbReference type="EMBL" id="BGPR01002224">
    <property type="protein sequence ID" value="GBM69996.1"/>
    <property type="molecule type" value="Genomic_DNA"/>
</dbReference>
<evidence type="ECO:0000313" key="1">
    <source>
        <dbReference type="EMBL" id="GBM69996.1"/>
    </source>
</evidence>